<keyword evidence="3" id="KW-0408">Iron</keyword>
<name>A0A3Q4MSV4_NEOBR</name>
<sequence>QNLTDFEGSLERTKPWSFWDKATPKAPEIGAEALGRLVFIIFYPLFSLGLPESRFCTGDDARRQHHGVGNIDDLVGVDPANFRILAHNIILCMAMFFQEDFTPEVHR</sequence>
<evidence type="ECO:0000256" key="1">
    <source>
        <dbReference type="ARBA" id="ARBA00022617"/>
    </source>
</evidence>
<dbReference type="SUPFAM" id="SSF46458">
    <property type="entry name" value="Globin-like"/>
    <property type="match status" value="1"/>
</dbReference>
<dbReference type="GO" id="GO:0020037">
    <property type="term" value="F:heme binding"/>
    <property type="evidence" value="ECO:0007669"/>
    <property type="project" value="InterPro"/>
</dbReference>
<proteinExistence type="predicted"/>
<dbReference type="GO" id="GO:0019825">
    <property type="term" value="F:oxygen binding"/>
    <property type="evidence" value="ECO:0007669"/>
    <property type="project" value="InterPro"/>
</dbReference>
<protein>
    <recommendedName>
        <fullName evidence="6">Globin family profile domain-containing protein</fullName>
    </recommendedName>
</protein>
<evidence type="ECO:0008006" key="6">
    <source>
        <dbReference type="Google" id="ProtNLM"/>
    </source>
</evidence>
<reference evidence="4" key="1">
    <citation type="submission" date="2025-08" db="UniProtKB">
        <authorList>
            <consortium name="Ensembl"/>
        </authorList>
    </citation>
    <scope>IDENTIFICATION</scope>
</reference>
<dbReference type="Proteomes" id="UP000261580">
    <property type="component" value="Unassembled WGS sequence"/>
</dbReference>
<evidence type="ECO:0000313" key="4">
    <source>
        <dbReference type="Ensembl" id="ENSNBRP00000018559.1"/>
    </source>
</evidence>
<dbReference type="AlphaFoldDB" id="A0A3Q4MSV4"/>
<accession>A0A3Q4MSV4</accession>
<reference evidence="4" key="2">
    <citation type="submission" date="2025-09" db="UniProtKB">
        <authorList>
            <consortium name="Ensembl"/>
        </authorList>
    </citation>
    <scope>IDENTIFICATION</scope>
</reference>
<evidence type="ECO:0000313" key="5">
    <source>
        <dbReference type="Proteomes" id="UP000261580"/>
    </source>
</evidence>
<keyword evidence="1" id="KW-0349">Heme</keyword>
<dbReference type="Gene3D" id="1.10.490.10">
    <property type="entry name" value="Globins"/>
    <property type="match status" value="1"/>
</dbReference>
<dbReference type="Ensembl" id="ENSNBRT00000019050.1">
    <property type="protein sequence ID" value="ENSNBRP00000018559.1"/>
    <property type="gene ID" value="ENSNBRG00000014242.1"/>
</dbReference>
<keyword evidence="5" id="KW-1185">Reference proteome</keyword>
<keyword evidence="2" id="KW-0479">Metal-binding</keyword>
<evidence type="ECO:0000256" key="3">
    <source>
        <dbReference type="ARBA" id="ARBA00023004"/>
    </source>
</evidence>
<dbReference type="GO" id="GO:0046872">
    <property type="term" value="F:metal ion binding"/>
    <property type="evidence" value="ECO:0007669"/>
    <property type="project" value="UniProtKB-KW"/>
</dbReference>
<organism evidence="4 5">
    <name type="scientific">Neolamprologus brichardi</name>
    <name type="common">Fairy cichlid</name>
    <name type="synonym">Lamprologus brichardi</name>
    <dbReference type="NCBI Taxonomy" id="32507"/>
    <lineage>
        <taxon>Eukaryota</taxon>
        <taxon>Metazoa</taxon>
        <taxon>Chordata</taxon>
        <taxon>Craniata</taxon>
        <taxon>Vertebrata</taxon>
        <taxon>Euteleostomi</taxon>
        <taxon>Actinopterygii</taxon>
        <taxon>Neopterygii</taxon>
        <taxon>Teleostei</taxon>
        <taxon>Neoteleostei</taxon>
        <taxon>Acanthomorphata</taxon>
        <taxon>Ovalentaria</taxon>
        <taxon>Cichlomorphae</taxon>
        <taxon>Cichliformes</taxon>
        <taxon>Cichlidae</taxon>
        <taxon>African cichlids</taxon>
        <taxon>Pseudocrenilabrinae</taxon>
        <taxon>Lamprologini</taxon>
        <taxon>Neolamprologus</taxon>
    </lineage>
</organism>
<dbReference type="GeneTree" id="ENSGT00940000163288"/>
<dbReference type="InterPro" id="IPR009050">
    <property type="entry name" value="Globin-like_sf"/>
</dbReference>
<dbReference type="InterPro" id="IPR012292">
    <property type="entry name" value="Globin/Proto"/>
</dbReference>
<dbReference type="Bgee" id="ENSNBRG00000014242">
    <property type="expression patterns" value="Expressed in mesonephros and 8 other cell types or tissues"/>
</dbReference>
<evidence type="ECO:0000256" key="2">
    <source>
        <dbReference type="ARBA" id="ARBA00022723"/>
    </source>
</evidence>